<accession>A0A1I1M287</accession>
<evidence type="ECO:0000313" key="1">
    <source>
        <dbReference type="EMBL" id="SFC75770.1"/>
    </source>
</evidence>
<proteinExistence type="predicted"/>
<evidence type="ECO:0000313" key="2">
    <source>
        <dbReference type="Proteomes" id="UP000199263"/>
    </source>
</evidence>
<reference evidence="1 2" key="1">
    <citation type="submission" date="2016-10" db="EMBL/GenBank/DDBJ databases">
        <authorList>
            <person name="de Groot N.N."/>
        </authorList>
    </citation>
    <scope>NUCLEOTIDE SEQUENCE [LARGE SCALE GENOMIC DNA]</scope>
    <source>
        <strain evidence="1 2">DSM 12992</strain>
    </source>
</reference>
<protein>
    <submittedName>
        <fullName evidence="1">Uncharacterized protein</fullName>
    </submittedName>
</protein>
<name>A0A1I1M287_9CLOT</name>
<sequence length="425" mass="49598">MTTNSLEKSKEIEEYFNTICNNENEQLGKYVAQRLNLQFSDVSAELPGFSSLVKQQFLLYKKSKDLNNIIKETSNILKQTIDYIIEEYKNKPTELYELVKNAMNYRDEGLKLYWINIAPKIEEQQLLADKKFANPLNKIEPTIQMIQNLIEPMFRLDSFLLISAYMAKKRISDNRKKNELYFLLNNVYSELFPKQYQDVIFSQTKVINCLDDIRIIRNAFKHGNYKIEEDSCIITEKGMEGQKLSSSELYYAFFNIHNIRIFCRTVSGYIFDIFIAKYPELRNEANIHINTITTDLNAYLLSDGIQIELSDDYFCENLDIDNKSISPSSGGKKLFFKFKILLSDSINKSLDIVPYIIGIVKCYESIFPYQMIQKNDVACVITLIYNSCNPIELFLFSAFDEIEQLEKSRPISIKKLITFSNQINK</sequence>
<keyword evidence="2" id="KW-1185">Reference proteome</keyword>
<dbReference type="Proteomes" id="UP000199263">
    <property type="component" value="Unassembled WGS sequence"/>
</dbReference>
<dbReference type="RefSeq" id="WP_090090465.1">
    <property type="nucleotide sequence ID" value="NZ_FOMG01000009.1"/>
</dbReference>
<organism evidence="1 2">
    <name type="scientific">Clostridium uliginosum</name>
    <dbReference type="NCBI Taxonomy" id="119641"/>
    <lineage>
        <taxon>Bacteria</taxon>
        <taxon>Bacillati</taxon>
        <taxon>Bacillota</taxon>
        <taxon>Clostridia</taxon>
        <taxon>Eubacteriales</taxon>
        <taxon>Clostridiaceae</taxon>
        <taxon>Clostridium</taxon>
    </lineage>
</organism>
<dbReference type="EMBL" id="FOMG01000009">
    <property type="protein sequence ID" value="SFC75770.1"/>
    <property type="molecule type" value="Genomic_DNA"/>
</dbReference>
<gene>
    <name evidence="1" type="ORF">SAMN05421842_1094</name>
</gene>
<dbReference type="AlphaFoldDB" id="A0A1I1M287"/>